<organism evidence="2 3">
    <name type="scientific">Diversispora epigaea</name>
    <dbReference type="NCBI Taxonomy" id="1348612"/>
    <lineage>
        <taxon>Eukaryota</taxon>
        <taxon>Fungi</taxon>
        <taxon>Fungi incertae sedis</taxon>
        <taxon>Mucoromycota</taxon>
        <taxon>Glomeromycotina</taxon>
        <taxon>Glomeromycetes</taxon>
        <taxon>Diversisporales</taxon>
        <taxon>Diversisporaceae</taxon>
        <taxon>Diversispora</taxon>
    </lineage>
</organism>
<accession>A0A397JH18</accession>
<protein>
    <recommendedName>
        <fullName evidence="1">TLDc domain-containing protein</fullName>
    </recommendedName>
</protein>
<dbReference type="OrthoDB" id="2439862at2759"/>
<dbReference type="Pfam" id="PF07534">
    <property type="entry name" value="TLD"/>
    <property type="match status" value="1"/>
</dbReference>
<dbReference type="PROSITE" id="PS51886">
    <property type="entry name" value="TLDC"/>
    <property type="match status" value="1"/>
</dbReference>
<comment type="caution">
    <text evidence="2">The sequence shown here is derived from an EMBL/GenBank/DDBJ whole genome shotgun (WGS) entry which is preliminary data.</text>
</comment>
<keyword evidence="3" id="KW-1185">Reference proteome</keyword>
<feature type="domain" description="TLDc" evidence="1">
    <location>
        <begin position="36"/>
        <end position="215"/>
    </location>
</feature>
<dbReference type="AlphaFoldDB" id="A0A397JH18"/>
<name>A0A397JH18_9GLOM</name>
<reference evidence="2 3" key="1">
    <citation type="submission" date="2018-08" db="EMBL/GenBank/DDBJ databases">
        <title>Genome and evolution of the arbuscular mycorrhizal fungus Diversispora epigaea (formerly Glomus versiforme) and its bacterial endosymbionts.</title>
        <authorList>
            <person name="Sun X."/>
            <person name="Fei Z."/>
            <person name="Harrison M."/>
        </authorList>
    </citation>
    <scope>NUCLEOTIDE SEQUENCE [LARGE SCALE GENOMIC DNA]</scope>
    <source>
        <strain evidence="2 3">IT104</strain>
    </source>
</reference>
<evidence type="ECO:0000313" key="3">
    <source>
        <dbReference type="Proteomes" id="UP000266861"/>
    </source>
</evidence>
<dbReference type="Proteomes" id="UP000266861">
    <property type="component" value="Unassembled WGS sequence"/>
</dbReference>
<dbReference type="InterPro" id="IPR006571">
    <property type="entry name" value="TLDc_dom"/>
</dbReference>
<evidence type="ECO:0000313" key="2">
    <source>
        <dbReference type="EMBL" id="RHZ87321.1"/>
    </source>
</evidence>
<proteinExistence type="predicted"/>
<evidence type="ECO:0000259" key="1">
    <source>
        <dbReference type="PROSITE" id="PS51886"/>
    </source>
</evidence>
<sequence length="225" mass="25588">MFPNKPVKSFILPARIISTPNLVSRTISTPKSTFSTIINEGHFVELSSWINRKSEAYSSNIPHEFQLILRGSRDDFYPKTFWNRCHGHACTIVVAKISGTDEIIGGFNPLAWDSSKAGDLMKTHDSFIFSLKNGNIQNSILSRVIDSSGALHNPNDQSSYGPWFGSREFMMKSKDSDFTRDKQCWCGNNNVYYKKPIRTTSETFSIVDYEVFKVIKKKIPKSTIR</sequence>
<gene>
    <name evidence="2" type="ORF">Glove_37g191</name>
</gene>
<dbReference type="EMBL" id="PQFF01000035">
    <property type="protein sequence ID" value="RHZ87321.1"/>
    <property type="molecule type" value="Genomic_DNA"/>
</dbReference>